<proteinExistence type="predicted"/>
<reference evidence="3" key="1">
    <citation type="submission" date="2017-04" db="EMBL/GenBank/DDBJ databases">
        <title>Function of individual gut microbiota members based on whole genome sequencing of pure cultures obtained from chicken caecum.</title>
        <authorList>
            <person name="Medvecky M."/>
            <person name="Cejkova D."/>
            <person name="Polansky O."/>
            <person name="Karasova D."/>
            <person name="Kubasova T."/>
            <person name="Cizek A."/>
            <person name="Rychlik I."/>
        </authorList>
    </citation>
    <scope>NUCLEOTIDE SEQUENCE [LARGE SCALE GENOMIC DNA]</scope>
    <source>
        <strain evidence="3">An180</strain>
    </source>
</reference>
<comment type="caution">
    <text evidence="2">The sequence shown here is derived from an EMBL/GenBank/DDBJ whole genome shotgun (WGS) entry which is preliminary data.</text>
</comment>
<dbReference type="Pfam" id="PF09560">
    <property type="entry name" value="Spore_YunB"/>
    <property type="match status" value="1"/>
</dbReference>
<evidence type="ECO:0000313" key="2">
    <source>
        <dbReference type="EMBL" id="OUP52183.1"/>
    </source>
</evidence>
<name>A0A1Y4L5Z4_9FIRM</name>
<feature type="transmembrane region" description="Helical" evidence="1">
    <location>
        <begin position="12"/>
        <end position="34"/>
    </location>
</feature>
<accession>A0A1Y4L5Z4</accession>
<sequence>MRARRNYRRMGRAYLLALIPLVCAVVYTLFLHAIRPILFDHAENYVVHEASFALYDVLTDTVYENRAEYANLVQFERDSEQNVTALKTDGILANHLKVQVSQAVYEALDELEHSKVQISLGSLLGPDLFGGFGPDFQVGISSLGYVQADFISAFTDAGINQTRHQIILEVTAEMRILTGLGGVDTEVTNQLVVSDTVIVGHVPEQYTYIDDTEQSLLGKINDYTP</sequence>
<keyword evidence="1" id="KW-0472">Membrane</keyword>
<evidence type="ECO:0000313" key="3">
    <source>
        <dbReference type="Proteomes" id="UP000195897"/>
    </source>
</evidence>
<dbReference type="InterPro" id="IPR014197">
    <property type="entry name" value="Sporulation_prot_YunB"/>
</dbReference>
<evidence type="ECO:0000256" key="1">
    <source>
        <dbReference type="SAM" id="Phobius"/>
    </source>
</evidence>
<dbReference type="NCBIfam" id="TIGR02832">
    <property type="entry name" value="spo_yunB"/>
    <property type="match status" value="1"/>
</dbReference>
<gene>
    <name evidence="2" type="ORF">B5F17_10215</name>
</gene>
<protein>
    <submittedName>
        <fullName evidence="2">Sporulation protein YunB</fullName>
    </submittedName>
</protein>
<dbReference type="Proteomes" id="UP000195897">
    <property type="component" value="Unassembled WGS sequence"/>
</dbReference>
<dbReference type="AlphaFoldDB" id="A0A1Y4L5Z4"/>
<keyword evidence="1" id="KW-0812">Transmembrane</keyword>
<dbReference type="RefSeq" id="WP_087373581.1">
    <property type="nucleotide sequence ID" value="NZ_NFKK01000012.1"/>
</dbReference>
<keyword evidence="1" id="KW-1133">Transmembrane helix</keyword>
<dbReference type="EMBL" id="NFKK01000012">
    <property type="protein sequence ID" value="OUP52183.1"/>
    <property type="molecule type" value="Genomic_DNA"/>
</dbReference>
<organism evidence="2 3">
    <name type="scientific">Butyricicoccus pullicaecorum</name>
    <dbReference type="NCBI Taxonomy" id="501571"/>
    <lineage>
        <taxon>Bacteria</taxon>
        <taxon>Bacillati</taxon>
        <taxon>Bacillota</taxon>
        <taxon>Clostridia</taxon>
        <taxon>Eubacteriales</taxon>
        <taxon>Butyricicoccaceae</taxon>
        <taxon>Butyricicoccus</taxon>
    </lineage>
</organism>